<sequence>MISVVIPALNEEDYIGNCLKSLIEQEYSKKYEIIVMDNGSEDRTREIAKKYCDRLFVEPDLELYELRNEGIRRAQGKIVAQTDADCIAPKNWLKEVERGLENSVLATGPVGPIEDSNLYGVLLNLFNNFLRVSMNLFNFSHASAGNCAFYRDLAISIGGFKDSFPSDGKFGVEMRGLGKLYFNPDMKVKTSMRRYKNESFSKTLYELAISHIKLRWGEEQEFEKSFYWS</sequence>
<comment type="caution">
    <text evidence="2">The sequence shown here is derived from an EMBL/GenBank/DDBJ whole genome shotgun (WGS) entry which is preliminary data.</text>
</comment>
<dbReference type="InterPro" id="IPR029044">
    <property type="entry name" value="Nucleotide-diphossugar_trans"/>
</dbReference>
<reference evidence="2 3" key="1">
    <citation type="journal article" date="2016" name="Sci. Rep.">
        <title>Metabolic traits of an uncultured archaeal lineage -MSBL1- from brine pools of the Red Sea.</title>
        <authorList>
            <person name="Mwirichia R."/>
            <person name="Alam I."/>
            <person name="Rashid M."/>
            <person name="Vinu M."/>
            <person name="Ba-Alawi W."/>
            <person name="Anthony Kamau A."/>
            <person name="Kamanda Ngugi D."/>
            <person name="Goker M."/>
            <person name="Klenk H.P."/>
            <person name="Bajic V."/>
            <person name="Stingl U."/>
        </authorList>
    </citation>
    <scope>NUCLEOTIDE SEQUENCE [LARGE SCALE GENOMIC DNA]</scope>
    <source>
        <strain evidence="2">SCGC-AAA382N08</strain>
    </source>
</reference>
<evidence type="ECO:0000259" key="1">
    <source>
        <dbReference type="Pfam" id="PF00535"/>
    </source>
</evidence>
<protein>
    <recommendedName>
        <fullName evidence="1">Glycosyltransferase 2-like domain-containing protein</fullName>
    </recommendedName>
</protein>
<dbReference type="PANTHER" id="PTHR43685:SF14">
    <property type="entry name" value="GLYCOSYLTRANSFERASE 2-LIKE DOMAIN-CONTAINING PROTEIN"/>
    <property type="match status" value="1"/>
</dbReference>
<proteinExistence type="predicted"/>
<accession>A0A133VNM0</accession>
<gene>
    <name evidence="2" type="ORF">AKJ56_01935</name>
</gene>
<dbReference type="PANTHER" id="PTHR43685">
    <property type="entry name" value="GLYCOSYLTRANSFERASE"/>
    <property type="match status" value="1"/>
</dbReference>
<dbReference type="Gene3D" id="3.90.550.10">
    <property type="entry name" value="Spore Coat Polysaccharide Biosynthesis Protein SpsA, Chain A"/>
    <property type="match status" value="1"/>
</dbReference>
<name>A0A133VNM0_9EURY</name>
<evidence type="ECO:0000313" key="2">
    <source>
        <dbReference type="EMBL" id="KXB08052.1"/>
    </source>
</evidence>
<keyword evidence="3" id="KW-1185">Reference proteome</keyword>
<feature type="domain" description="Glycosyltransferase 2-like" evidence="1">
    <location>
        <begin position="3"/>
        <end position="154"/>
    </location>
</feature>
<dbReference type="Pfam" id="PF00535">
    <property type="entry name" value="Glycos_transf_2"/>
    <property type="match status" value="1"/>
</dbReference>
<dbReference type="AlphaFoldDB" id="A0A133VNM0"/>
<dbReference type="SUPFAM" id="SSF53448">
    <property type="entry name" value="Nucleotide-diphospho-sugar transferases"/>
    <property type="match status" value="1"/>
</dbReference>
<dbReference type="InterPro" id="IPR050834">
    <property type="entry name" value="Glycosyltransf_2"/>
</dbReference>
<dbReference type="EMBL" id="LHYJ01000030">
    <property type="protein sequence ID" value="KXB08052.1"/>
    <property type="molecule type" value="Genomic_DNA"/>
</dbReference>
<dbReference type="Proteomes" id="UP000070175">
    <property type="component" value="Unassembled WGS sequence"/>
</dbReference>
<dbReference type="InterPro" id="IPR001173">
    <property type="entry name" value="Glyco_trans_2-like"/>
</dbReference>
<organism evidence="2 3">
    <name type="scientific">candidate division MSBL1 archaeon SCGC-AAA382N08</name>
    <dbReference type="NCBI Taxonomy" id="1698285"/>
    <lineage>
        <taxon>Archaea</taxon>
        <taxon>Methanobacteriati</taxon>
        <taxon>Methanobacteriota</taxon>
        <taxon>candidate division MSBL1</taxon>
    </lineage>
</organism>
<evidence type="ECO:0000313" key="3">
    <source>
        <dbReference type="Proteomes" id="UP000070175"/>
    </source>
</evidence>